<accession>A0A3M2KYM5</accession>
<proteinExistence type="predicted"/>
<organism evidence="6 7">
    <name type="scientific">Nocardia stercoris</name>
    <dbReference type="NCBI Taxonomy" id="2483361"/>
    <lineage>
        <taxon>Bacteria</taxon>
        <taxon>Bacillati</taxon>
        <taxon>Actinomycetota</taxon>
        <taxon>Actinomycetes</taxon>
        <taxon>Mycobacteriales</taxon>
        <taxon>Nocardiaceae</taxon>
        <taxon>Nocardia</taxon>
    </lineage>
</organism>
<dbReference type="InterPro" id="IPR001647">
    <property type="entry name" value="HTH_TetR"/>
</dbReference>
<dbReference type="Proteomes" id="UP000279275">
    <property type="component" value="Unassembled WGS sequence"/>
</dbReference>
<dbReference type="Gene3D" id="1.10.10.60">
    <property type="entry name" value="Homeodomain-like"/>
    <property type="match status" value="1"/>
</dbReference>
<evidence type="ECO:0000259" key="5">
    <source>
        <dbReference type="PROSITE" id="PS50977"/>
    </source>
</evidence>
<gene>
    <name evidence="6" type="ORF">EBN03_22410</name>
</gene>
<dbReference type="Pfam" id="PF00440">
    <property type="entry name" value="TetR_N"/>
    <property type="match status" value="1"/>
</dbReference>
<feature type="domain" description="HTH tetR-type" evidence="5">
    <location>
        <begin position="13"/>
        <end position="73"/>
    </location>
</feature>
<evidence type="ECO:0000256" key="4">
    <source>
        <dbReference type="PROSITE-ProRule" id="PRU00335"/>
    </source>
</evidence>
<evidence type="ECO:0000256" key="1">
    <source>
        <dbReference type="ARBA" id="ARBA00023015"/>
    </source>
</evidence>
<keyword evidence="1" id="KW-0805">Transcription regulation</keyword>
<evidence type="ECO:0000256" key="2">
    <source>
        <dbReference type="ARBA" id="ARBA00023125"/>
    </source>
</evidence>
<dbReference type="InterPro" id="IPR009057">
    <property type="entry name" value="Homeodomain-like_sf"/>
</dbReference>
<dbReference type="GO" id="GO:0003700">
    <property type="term" value="F:DNA-binding transcription factor activity"/>
    <property type="evidence" value="ECO:0007669"/>
    <property type="project" value="TreeGrafter"/>
</dbReference>
<comment type="caution">
    <text evidence="6">The sequence shown here is derived from an EMBL/GenBank/DDBJ whole genome shotgun (WGS) entry which is preliminary data.</text>
</comment>
<dbReference type="AlphaFoldDB" id="A0A3M2KYM5"/>
<dbReference type="PANTHER" id="PTHR30055">
    <property type="entry name" value="HTH-TYPE TRANSCRIPTIONAL REGULATOR RUTR"/>
    <property type="match status" value="1"/>
</dbReference>
<keyword evidence="7" id="KW-1185">Reference proteome</keyword>
<evidence type="ECO:0000256" key="3">
    <source>
        <dbReference type="ARBA" id="ARBA00023163"/>
    </source>
</evidence>
<dbReference type="PANTHER" id="PTHR30055:SF234">
    <property type="entry name" value="HTH-TYPE TRANSCRIPTIONAL REGULATOR BETI"/>
    <property type="match status" value="1"/>
</dbReference>
<dbReference type="GO" id="GO:0000976">
    <property type="term" value="F:transcription cis-regulatory region binding"/>
    <property type="evidence" value="ECO:0007669"/>
    <property type="project" value="TreeGrafter"/>
</dbReference>
<dbReference type="InterPro" id="IPR050109">
    <property type="entry name" value="HTH-type_TetR-like_transc_reg"/>
</dbReference>
<protein>
    <submittedName>
        <fullName evidence="6">TetR family transcriptional regulator</fullName>
    </submittedName>
</protein>
<sequence>MTVEVGLRERKKQQTRAKIMDAALNLFAARGFDDVRVSEIARLAEVSEATIFNYFPTKEDLVYQGMGTYEDALIAAIRDRPTGTPILTAAREFVVQRRGALATADPAALARVATMARLIAGSAALRTREQQIIDRATTELAQLIAAEQVPEVLAYTSANALLGISRALTREVHRLALAGRTGADIAAHMLAEGARAFDLLEDGLGEFAPGR</sequence>
<dbReference type="PROSITE" id="PS50977">
    <property type="entry name" value="HTH_TETR_2"/>
    <property type="match status" value="1"/>
</dbReference>
<keyword evidence="2 4" id="KW-0238">DNA-binding</keyword>
<dbReference type="EMBL" id="RFFH01000010">
    <property type="protein sequence ID" value="RMI30391.1"/>
    <property type="molecule type" value="Genomic_DNA"/>
</dbReference>
<feature type="DNA-binding region" description="H-T-H motif" evidence="4">
    <location>
        <begin position="36"/>
        <end position="55"/>
    </location>
</feature>
<keyword evidence="3" id="KW-0804">Transcription</keyword>
<dbReference type="Gene3D" id="1.10.357.10">
    <property type="entry name" value="Tetracycline Repressor, domain 2"/>
    <property type="match status" value="1"/>
</dbReference>
<evidence type="ECO:0000313" key="6">
    <source>
        <dbReference type="EMBL" id="RMI30391.1"/>
    </source>
</evidence>
<evidence type="ECO:0000313" key="7">
    <source>
        <dbReference type="Proteomes" id="UP000279275"/>
    </source>
</evidence>
<dbReference type="RefSeq" id="WP_122190058.1">
    <property type="nucleotide sequence ID" value="NZ_RFFH01000010.1"/>
</dbReference>
<dbReference type="SUPFAM" id="SSF46689">
    <property type="entry name" value="Homeodomain-like"/>
    <property type="match status" value="1"/>
</dbReference>
<reference evidence="6 7" key="1">
    <citation type="submission" date="2018-10" db="EMBL/GenBank/DDBJ databases">
        <title>Isolation from cow dung.</title>
        <authorList>
            <person name="Ling L."/>
        </authorList>
    </citation>
    <scope>NUCLEOTIDE SEQUENCE [LARGE SCALE GENOMIC DNA]</scope>
    <source>
        <strain evidence="6 7">NEAU-LL90</strain>
    </source>
</reference>
<dbReference type="OrthoDB" id="3211155at2"/>
<dbReference type="PRINTS" id="PR00455">
    <property type="entry name" value="HTHTETR"/>
</dbReference>
<name>A0A3M2KYM5_9NOCA</name>